<dbReference type="InterPro" id="IPR029045">
    <property type="entry name" value="ClpP/crotonase-like_dom_sf"/>
</dbReference>
<dbReference type="SUPFAM" id="SSF52440">
    <property type="entry name" value="PreATP-grasp domain"/>
    <property type="match status" value="1"/>
</dbReference>
<feature type="region of interest" description="Disordered" evidence="15">
    <location>
        <begin position="879"/>
        <end position="906"/>
    </location>
</feature>
<feature type="compositionally biased region" description="Basic and acidic residues" evidence="15">
    <location>
        <begin position="12"/>
        <end position="21"/>
    </location>
</feature>
<evidence type="ECO:0000256" key="5">
    <source>
        <dbReference type="ARBA" id="ARBA00022741"/>
    </source>
</evidence>
<keyword evidence="3" id="KW-0444">Lipid biosynthesis</keyword>
<dbReference type="GO" id="GO:2001295">
    <property type="term" value="P:malonyl-CoA biosynthetic process"/>
    <property type="evidence" value="ECO:0007669"/>
    <property type="project" value="UniProtKB-UniPathway"/>
</dbReference>
<dbReference type="Proteomes" id="UP000308267">
    <property type="component" value="Unassembled WGS sequence"/>
</dbReference>
<dbReference type="EMBL" id="SJOL01006474">
    <property type="protein sequence ID" value="TGZ65890.1"/>
    <property type="molecule type" value="Genomic_DNA"/>
</dbReference>
<dbReference type="InterPro" id="IPR049076">
    <property type="entry name" value="ACCA"/>
</dbReference>
<dbReference type="PROSITE" id="PS50989">
    <property type="entry name" value="COA_CT_CTER"/>
    <property type="match status" value="1"/>
</dbReference>
<dbReference type="CDD" id="cd06850">
    <property type="entry name" value="biotinyl_domain"/>
    <property type="match status" value="1"/>
</dbReference>
<dbReference type="Pfam" id="PF02785">
    <property type="entry name" value="Biotin_carb_C"/>
    <property type="match status" value="1"/>
</dbReference>
<comment type="catalytic activity">
    <reaction evidence="13">
        <text>N(6)-biotinyl-L-lysyl-[protein] + hydrogencarbonate + ATP = N(6)-carboxybiotinyl-L-lysyl-[protein] + ADP + phosphate + H(+)</text>
        <dbReference type="Rhea" id="RHEA:13501"/>
        <dbReference type="Rhea" id="RHEA-COMP:10505"/>
        <dbReference type="Rhea" id="RHEA-COMP:10506"/>
        <dbReference type="ChEBI" id="CHEBI:15378"/>
        <dbReference type="ChEBI" id="CHEBI:17544"/>
        <dbReference type="ChEBI" id="CHEBI:30616"/>
        <dbReference type="ChEBI" id="CHEBI:43474"/>
        <dbReference type="ChEBI" id="CHEBI:83144"/>
        <dbReference type="ChEBI" id="CHEBI:83145"/>
        <dbReference type="ChEBI" id="CHEBI:456216"/>
        <dbReference type="EC" id="6.3.4.14"/>
    </reaction>
</comment>
<dbReference type="InterPro" id="IPR011764">
    <property type="entry name" value="Biotin_carboxylation_dom"/>
</dbReference>
<keyword evidence="9" id="KW-0275">Fatty acid biosynthesis</keyword>
<dbReference type="PROSITE" id="PS00188">
    <property type="entry name" value="BIOTIN"/>
    <property type="match status" value="1"/>
</dbReference>
<dbReference type="Gene3D" id="3.90.1770.10">
    <property type="entry name" value="PreATP-grasp domain"/>
    <property type="match status" value="1"/>
</dbReference>
<dbReference type="InterPro" id="IPR011054">
    <property type="entry name" value="Rudment_hybrid_motif"/>
</dbReference>
<dbReference type="SUPFAM" id="SSF51246">
    <property type="entry name" value="Rudiment single hybrid motif"/>
    <property type="match status" value="1"/>
</dbReference>
<gene>
    <name evidence="20" type="ORF">CRM22_005633</name>
</gene>
<feature type="compositionally biased region" description="Low complexity" evidence="15">
    <location>
        <begin position="889"/>
        <end position="904"/>
    </location>
</feature>
<evidence type="ECO:0000259" key="17">
    <source>
        <dbReference type="PROSITE" id="PS50979"/>
    </source>
</evidence>
<evidence type="ECO:0000256" key="11">
    <source>
        <dbReference type="ARBA" id="ARBA00023268"/>
    </source>
</evidence>
<keyword evidence="8" id="KW-0443">Lipid metabolism</keyword>
<dbReference type="FunFam" id="2.40.50.100:FF:000005">
    <property type="entry name" value="Acetyl-CoA carboxylase 1"/>
    <property type="match status" value="1"/>
</dbReference>
<dbReference type="Pfam" id="PF21385">
    <property type="entry name" value="ACCA_BT"/>
    <property type="match status" value="1"/>
</dbReference>
<keyword evidence="4" id="KW-0436">Ligase</keyword>
<evidence type="ECO:0000256" key="6">
    <source>
        <dbReference type="ARBA" id="ARBA00022832"/>
    </source>
</evidence>
<evidence type="ECO:0000256" key="1">
    <source>
        <dbReference type="ARBA" id="ARBA00001953"/>
    </source>
</evidence>
<dbReference type="PROSITE" id="PS00866">
    <property type="entry name" value="CPSASE_1"/>
    <property type="match status" value="1"/>
</dbReference>
<dbReference type="Pfam" id="PF02786">
    <property type="entry name" value="CPSase_L_D2"/>
    <property type="match status" value="1"/>
</dbReference>
<evidence type="ECO:0000256" key="4">
    <source>
        <dbReference type="ARBA" id="ARBA00022598"/>
    </source>
</evidence>
<dbReference type="InterPro" id="IPR001882">
    <property type="entry name" value="Biotin_BS"/>
</dbReference>
<dbReference type="PROSITE" id="PS00867">
    <property type="entry name" value="CPSASE_2"/>
    <property type="match status" value="1"/>
</dbReference>
<dbReference type="OrthoDB" id="14612at2759"/>
<evidence type="ECO:0000256" key="14">
    <source>
        <dbReference type="PROSITE-ProRule" id="PRU00409"/>
    </source>
</evidence>
<dbReference type="GO" id="GO:0006633">
    <property type="term" value="P:fatty acid biosynthetic process"/>
    <property type="evidence" value="ECO:0007669"/>
    <property type="project" value="UniProtKB-KW"/>
</dbReference>
<comment type="catalytic activity">
    <reaction evidence="12">
        <text>hydrogencarbonate + acetyl-CoA + ATP = malonyl-CoA + ADP + phosphate + H(+)</text>
        <dbReference type="Rhea" id="RHEA:11308"/>
        <dbReference type="ChEBI" id="CHEBI:15378"/>
        <dbReference type="ChEBI" id="CHEBI:17544"/>
        <dbReference type="ChEBI" id="CHEBI:30616"/>
        <dbReference type="ChEBI" id="CHEBI:43474"/>
        <dbReference type="ChEBI" id="CHEBI:57288"/>
        <dbReference type="ChEBI" id="CHEBI:57384"/>
        <dbReference type="ChEBI" id="CHEBI:456216"/>
        <dbReference type="EC" id="6.4.1.2"/>
    </reaction>
</comment>
<dbReference type="FunFam" id="2.40.460.10:FF:000001">
    <property type="entry name" value="Acetyl-CoA carboxylase 1"/>
    <property type="match status" value="1"/>
</dbReference>
<dbReference type="EMBL" id="SJOL01006474">
    <property type="protein sequence ID" value="TGZ65893.1"/>
    <property type="molecule type" value="Genomic_DNA"/>
</dbReference>
<comment type="caution">
    <text evidence="20">The sequence shown here is derived from an EMBL/GenBank/DDBJ whole genome shotgun (WGS) entry which is preliminary data.</text>
</comment>
<dbReference type="PROSITE" id="PS50979">
    <property type="entry name" value="BC"/>
    <property type="match status" value="1"/>
</dbReference>
<feature type="compositionally biased region" description="Basic residues" evidence="15">
    <location>
        <begin position="2767"/>
        <end position="2776"/>
    </location>
</feature>
<evidence type="ECO:0000256" key="12">
    <source>
        <dbReference type="ARBA" id="ARBA00048065"/>
    </source>
</evidence>
<dbReference type="InterPro" id="IPR000089">
    <property type="entry name" value="Biotin_lipoyl"/>
</dbReference>
<dbReference type="InterPro" id="IPR005482">
    <property type="entry name" value="Biotin_COase_C"/>
</dbReference>
<keyword evidence="21" id="KW-1185">Reference proteome</keyword>
<dbReference type="InterPro" id="IPR013815">
    <property type="entry name" value="ATP_grasp_subdomain_1"/>
</dbReference>
<dbReference type="SMART" id="SM00878">
    <property type="entry name" value="Biotin_carb_C"/>
    <property type="match status" value="1"/>
</dbReference>
<feature type="region of interest" description="Disordered" evidence="15">
    <location>
        <begin position="1"/>
        <end position="37"/>
    </location>
</feature>
<evidence type="ECO:0000313" key="21">
    <source>
        <dbReference type="Proteomes" id="UP000308267"/>
    </source>
</evidence>
<dbReference type="InterPro" id="IPR005479">
    <property type="entry name" value="CPAse_ATP-bd"/>
</dbReference>
<keyword evidence="10" id="KW-0092">Biotin</keyword>
<dbReference type="Pfam" id="PF00364">
    <property type="entry name" value="Biotin_lipoyl"/>
    <property type="match status" value="1"/>
</dbReference>
<feature type="region of interest" description="Disordered" evidence="15">
    <location>
        <begin position="2747"/>
        <end position="2787"/>
    </location>
</feature>
<dbReference type="PROSITE" id="PS50975">
    <property type="entry name" value="ATP_GRASP"/>
    <property type="match status" value="1"/>
</dbReference>
<dbReference type="SUPFAM" id="SSF52096">
    <property type="entry name" value="ClpP/crotonase"/>
    <property type="match status" value="2"/>
</dbReference>
<dbReference type="InterPro" id="IPR011763">
    <property type="entry name" value="COA_CT_C"/>
</dbReference>
<feature type="compositionally biased region" description="Polar residues" evidence="15">
    <location>
        <begin position="212"/>
        <end position="221"/>
    </location>
</feature>
<evidence type="ECO:0000256" key="9">
    <source>
        <dbReference type="ARBA" id="ARBA00023160"/>
    </source>
</evidence>
<evidence type="ECO:0000256" key="10">
    <source>
        <dbReference type="ARBA" id="ARBA00023267"/>
    </source>
</evidence>
<dbReference type="InterPro" id="IPR013537">
    <property type="entry name" value="AcCoA_COase_cen"/>
</dbReference>
<keyword evidence="5 14" id="KW-0547">Nucleotide-binding</keyword>
<keyword evidence="11" id="KW-0511">Multifunctional enzyme</keyword>
<dbReference type="InterPro" id="IPR034733">
    <property type="entry name" value="AcCoA_carboxyl_beta"/>
</dbReference>
<feature type="domain" description="CoA carboxyltransferase N-terminal" evidence="18">
    <location>
        <begin position="1812"/>
        <end position="2194"/>
    </location>
</feature>
<feature type="domain" description="Biotin carboxylation" evidence="17">
    <location>
        <begin position="58"/>
        <end position="621"/>
    </location>
</feature>
<dbReference type="PANTHER" id="PTHR45728:SF3">
    <property type="entry name" value="ACETYL-COA CARBOXYLASE"/>
    <property type="match status" value="1"/>
</dbReference>
<protein>
    <submittedName>
        <fullName evidence="20">Uncharacterized protein</fullName>
    </submittedName>
</protein>
<feature type="domain" description="CoA carboxyltransferase C-terminal" evidence="19">
    <location>
        <begin position="2229"/>
        <end position="2583"/>
    </location>
</feature>
<sequence length="2934" mass="325846">MSSNGELTEDSSSSHEAKLEGLGEVPSSNKWGRRGSPDRKMRYTSLTEFVRLSGGTRVIEKILIANNGIAAVKCMRSLRKWAYATFLDSEALVFVCMATPEDVQANAEYIKMANKTVMVPGGSNPNNYANVELILQTAVTNEVDAVWAGWGHASENPQLPEVLSKHNIAFLGPSHYAMWALGDKVASTILAQSADVPTLPWSGSNLRVPLTPRQSPQSSAPLTELSLPNEKPPLPLKTRVTYADCRTAEPRFYLGQPPHTHTPPSHSHANVTPLLVTPTSLLAEDLYSRACVSDVAGCQTCAELIGYPVMIKAAEGGGGKGIRKASTAAEVVRFFPQVQSEVPGSPIFVMKCAQRSRHLEVQLLADQYGQAISLFGRDCSVQRRHQKIIEEAPIVVAPKEAIEAMERAAVRLAKLVGYVSAGTVEYLYDSDSNQFYFLELNPRLQVEHPCTEVVAEVNLPACQLQIAMGIPLRQIKDIRELYRLPASSDEPVCFEQIEHLRRPPSCHVIAARITSEDPDEGFKPRPGDVQELNFKSSQSVWGYFSVGSAGGIHEFADSQFGHCFSAAESREQARENLVLALKELSIRGDFRTTVEYLIKVMESEEFMNHEIDTDWLDFRIAKKDQVEKPDVLLGVVCTALHIADRHFRQVMRNYELHLERGQFLPSNTLTNSVDVSLLSDSTKYEVKVIRTGPSTLHLISNGSLLSVEVHRMSSDGLLVCHELASYMTYCHEDAEGYRTVINNRSVTFFKESDPSVLRSHSTGKLLQFTVSDGAHVSANEIYALVEVMKLVLELGVPAAGRITLKRLPGSTLEPGTELASLQLDDPTQLKCVQLYTGPLILPCGSSSSNSLARRMTIQGDLGINFNSFNCAESTVTTRAKRGSTDSALPSNRSSESRSSNQSPSMLSGLPSGKLHIRFSNIFASLEQVLLGYALPEPFLTSWLNQSLDQLISLLHDPRLPLLELQDTVAHLAGRLPPQMERELRAQVKLYAGQVTSVMANFPSNQIRHIVESQMNRLRRALGLKASDTQGKAAQHPELIKFEQTVQRLIDLADRYQNGLRGHAIYILAQLLLGYVVVEKHFQHGQYDRCIRLLLSQCASNTVWANDSAIASGSGDGLDCEEHDESHTPYRVSPNSVAPALRALIQPRTFADVMAVLFSHRQLSAKNVLLVRLIDLLRDKRELSTAYDLKGSLKALTELGAVGNAKVALSARQLLISLQTPSYELRRNQAESIFLSAVDVYGHQFHPENLRRLIESETVVFDILSDFFYHPNPAVAGAALEVYVRRAYTTYELTSVQHVQLPNGASFVPFRFTLPTAQCLANTRDSQTTECLSSSIKAVSTDGVLFPADVYAAGDLASDFGAPTVSLADQIHPSCYVWGNVSSDSSLRLPQAAISRSLADVDTASMMGERMGGMAAFNSLSDLEESFTDIINLFMDACTEAKTMQGSFSEPSLFNFGRVHFPSSDSGPSQESTYRCPPMVVFQDPPYQTTTPRIRKTNPEEEPIHILNIAIRHSAVWSDNCSPSENPLFHSGEYFRNADTGAAHISSGPTEADDVAQLESFCSKHHEQLRFAGIRRITFLIVKTREFPKCYTFRARDNYREDRVYRHLEPALAFQLELNRMRKYELEGLHSWNRRMHLYLAKSKVGAGKSAVDYRFFVRCIVRHADMLSREASFEFLQSEAERTLLEAMDALELAYTHPDAIHTMGNHIFLNIAPILFLEDINLLKTTIRRTVLRYARRFIRLRVTQAELKLRIRLQPSEPPIPLRVMLNDRQGYNLALDIYREVYDPSTGEVLLWSLGPPRGPLHGEPALLPHRNKDYLQLKRFQARKFNTTYVYDYPKLIEQALLDLWKTYRPDQDKQESLVGGTHSPGTALQSENVSKPPSNGSSTQQSSSQTNYTNTSLGGETEDHVVISCTELALEKDGQLHPVVRNPGSNAIGIVVWHMVLRTPESPSGRAIIVIANDATHMAGSFGPAEDLTLHRASRLARQLGIPRIYLASNTGARIRVAEEVKEVFRVAWLDPAHPEKGYAYLYLTPEDFDRLRAYNAVNCEKITACNEVRYKIVDIVGKDYDMSVENLRGSAMIAGETSTAYDDIFTLTIVTNRAIGIGAYLARLGQRVIQVKNSHIILTGAMALNKLLGRDVYTSNSQLGGVQVMANNGVSHLVASDELMALEYALDWLACTPIQRGQLVPVLYRPVPFQQLYPSEPVSSKPAPWYTSCRNRDIIPFDPIDRTVDYIPSKDRQNDDPRWMFTGVMASQLKLADESSSVKKSAGSIDSIGTTTNSDRWLSGFFDWGTWRETLASWAAGVVVGRARLGGIPCGTVTAETRSVVCRVPADPANLSSEAQVVNQAGQVWYPDSAYKTAQAIEDLARERLPLFVFASWRGFSGGMKDMYDQVLKFGSMIIDALHRYPEPVFVYLPPHSQLRGGAWVVVDPAINPDRMEMYADPQSCRAGVLEPEGTVEIKYRRADMIKTMHRLDGRCRRLLEEIDRLQSGGPGGVESSLSVKDQIFQLKAELEARQKELRPYYHQVACTFADLHDTPGRLLSRGLINGLVEWPKSRTFFFGRLRRRLLELNAVRRISAVSQLNKNAHQESEPVVRYFQKPNLTSRHLTQAISRATTKDFSRPAGDGGGEPVGPHISRIRFAMTPLRVLLPECPPSSPLQSDNFVQAQPDPDDGPAASVASNNNLAQEVAKSVPRIAVNHSADFAYGLSCLRQCFIEDHLATASKRTEKLNGLVQDSVGHIPRPQAAREPNQIHTEGSDIGLKSKRKSHKSTGAKNVSKSELRAGLGSVETSSPFKLDQCASSPNKPLKPNEVWEKDDMAVGNWLSIQLGAISFQRVPTAESLDIPSLIEQENSTSELPSCSLVRRKIEELETNAILERLRSFLCNSDRTTEQLSALLTESLDATQRARLVHLLSPHEGTVRNAEDREHT</sequence>
<dbReference type="PROSITE" id="PS50980">
    <property type="entry name" value="COA_CT_NTER"/>
    <property type="match status" value="1"/>
</dbReference>
<evidence type="ECO:0000313" key="20">
    <source>
        <dbReference type="EMBL" id="TGZ65890.1"/>
    </source>
</evidence>
<dbReference type="GO" id="GO:0004075">
    <property type="term" value="F:biotin carboxylase activity"/>
    <property type="evidence" value="ECO:0007669"/>
    <property type="project" value="UniProtKB-EC"/>
</dbReference>
<evidence type="ECO:0000259" key="19">
    <source>
        <dbReference type="PROSITE" id="PS50989"/>
    </source>
</evidence>
<evidence type="ECO:0000259" key="18">
    <source>
        <dbReference type="PROSITE" id="PS50980"/>
    </source>
</evidence>
<dbReference type="Gene3D" id="3.90.226.10">
    <property type="entry name" value="2-enoyl-CoA Hydratase, Chain A, domain 1"/>
    <property type="match status" value="2"/>
</dbReference>
<evidence type="ECO:0000256" key="8">
    <source>
        <dbReference type="ARBA" id="ARBA00023098"/>
    </source>
</evidence>
<feature type="region of interest" description="Disordered" evidence="15">
    <location>
        <begin position="207"/>
        <end position="230"/>
    </location>
</feature>
<evidence type="ECO:0000256" key="2">
    <source>
        <dbReference type="ARBA" id="ARBA00004956"/>
    </source>
</evidence>
<dbReference type="Gene3D" id="2.40.460.10">
    <property type="entry name" value="Biotin dependent carboxylase carboxyltransferase"/>
    <property type="match status" value="1"/>
</dbReference>
<feature type="region of interest" description="Disordered" evidence="15">
    <location>
        <begin position="2662"/>
        <end position="2683"/>
    </location>
</feature>
<dbReference type="SUPFAM" id="SSF51230">
    <property type="entry name" value="Single hybrid motif"/>
    <property type="match status" value="1"/>
</dbReference>
<feature type="domain" description="ATP-grasp" evidence="16">
    <location>
        <begin position="273"/>
        <end position="468"/>
    </location>
</feature>
<dbReference type="GO" id="GO:0005524">
    <property type="term" value="F:ATP binding"/>
    <property type="evidence" value="ECO:0007669"/>
    <property type="project" value="UniProtKB-UniRule"/>
</dbReference>
<dbReference type="Gene3D" id="3.30.470.20">
    <property type="entry name" value="ATP-grasp fold, B domain"/>
    <property type="match status" value="1"/>
</dbReference>
<feature type="compositionally biased region" description="Low complexity" evidence="15">
    <location>
        <begin position="1883"/>
        <end position="1901"/>
    </location>
</feature>
<proteinExistence type="predicted"/>
<comment type="cofactor">
    <cofactor evidence="1">
        <name>biotin</name>
        <dbReference type="ChEBI" id="CHEBI:57586"/>
    </cofactor>
</comment>
<accession>A0A4S2LQ67</accession>
<name>A0A4S2LQ67_OPIFE</name>
<evidence type="ECO:0000256" key="7">
    <source>
        <dbReference type="ARBA" id="ARBA00022840"/>
    </source>
</evidence>
<dbReference type="GO" id="GO:0003989">
    <property type="term" value="F:acetyl-CoA carboxylase activity"/>
    <property type="evidence" value="ECO:0007669"/>
    <property type="project" value="UniProtKB-EC"/>
</dbReference>
<evidence type="ECO:0000256" key="3">
    <source>
        <dbReference type="ARBA" id="ARBA00022516"/>
    </source>
</evidence>
<dbReference type="Gene3D" id="3.30.1490.20">
    <property type="entry name" value="ATP-grasp fold, A domain"/>
    <property type="match status" value="1"/>
</dbReference>
<dbReference type="InterPro" id="IPR016185">
    <property type="entry name" value="PreATP-grasp_dom_sf"/>
</dbReference>
<dbReference type="PANTHER" id="PTHR45728">
    <property type="entry name" value="ACETYL-COA CARBOXYLASE, ISOFORM A"/>
    <property type="match status" value="1"/>
</dbReference>
<keyword evidence="7 14" id="KW-0067">ATP-binding</keyword>
<evidence type="ECO:0000259" key="16">
    <source>
        <dbReference type="PROSITE" id="PS50975"/>
    </source>
</evidence>
<dbReference type="STRING" id="147828.A0A4S2LQ67"/>
<dbReference type="Gene3D" id="2.40.50.100">
    <property type="match status" value="1"/>
</dbReference>
<feature type="compositionally biased region" description="Polar residues" evidence="15">
    <location>
        <begin position="1868"/>
        <end position="1882"/>
    </location>
</feature>
<dbReference type="Gene3D" id="3.40.50.20">
    <property type="match status" value="1"/>
</dbReference>
<dbReference type="GO" id="GO:0046872">
    <property type="term" value="F:metal ion binding"/>
    <property type="evidence" value="ECO:0007669"/>
    <property type="project" value="InterPro"/>
</dbReference>
<dbReference type="Pfam" id="PF01039">
    <property type="entry name" value="Carboxyl_trans"/>
    <property type="match status" value="1"/>
</dbReference>
<feature type="region of interest" description="Disordered" evidence="15">
    <location>
        <begin position="1858"/>
        <end position="1904"/>
    </location>
</feature>
<evidence type="ECO:0000256" key="13">
    <source>
        <dbReference type="ARBA" id="ARBA00048600"/>
    </source>
</evidence>
<dbReference type="InterPro" id="IPR005481">
    <property type="entry name" value="BC-like_N"/>
</dbReference>
<keyword evidence="6" id="KW-0276">Fatty acid metabolism</keyword>
<dbReference type="FunFam" id="3.30.1490.20:FF:000003">
    <property type="entry name" value="acetyl-CoA carboxylase isoform X1"/>
    <property type="match status" value="1"/>
</dbReference>
<dbReference type="FunFam" id="3.40.50.20:FF:000005">
    <property type="entry name" value="acetyl-CoA carboxylase isoform X2"/>
    <property type="match status" value="1"/>
</dbReference>
<dbReference type="Pfam" id="PF08326">
    <property type="entry name" value="ACC_central"/>
    <property type="match status" value="2"/>
</dbReference>
<comment type="pathway">
    <text evidence="2">Lipid metabolism; malonyl-CoA biosynthesis; malonyl-CoA from acetyl-CoA: step 1/1.</text>
</comment>
<organism evidence="20 21">
    <name type="scientific">Opisthorchis felineus</name>
    <dbReference type="NCBI Taxonomy" id="147828"/>
    <lineage>
        <taxon>Eukaryota</taxon>
        <taxon>Metazoa</taxon>
        <taxon>Spiralia</taxon>
        <taxon>Lophotrochozoa</taxon>
        <taxon>Platyhelminthes</taxon>
        <taxon>Trematoda</taxon>
        <taxon>Digenea</taxon>
        <taxon>Opisthorchiida</taxon>
        <taxon>Opisthorchiata</taxon>
        <taxon>Opisthorchiidae</taxon>
        <taxon>Opisthorchis</taxon>
    </lineage>
</organism>
<dbReference type="GO" id="GO:0005739">
    <property type="term" value="C:mitochondrion"/>
    <property type="evidence" value="ECO:0007669"/>
    <property type="project" value="TreeGrafter"/>
</dbReference>
<dbReference type="Pfam" id="PF00289">
    <property type="entry name" value="Biotin_carb_N"/>
    <property type="match status" value="1"/>
</dbReference>
<dbReference type="SUPFAM" id="SSF56059">
    <property type="entry name" value="Glutathione synthetase ATP-binding domain-like"/>
    <property type="match status" value="1"/>
</dbReference>
<dbReference type="UniPathway" id="UPA00655">
    <property type="reaction ID" value="UER00711"/>
</dbReference>
<evidence type="ECO:0000256" key="15">
    <source>
        <dbReference type="SAM" id="MobiDB-lite"/>
    </source>
</evidence>
<dbReference type="InterPro" id="IPR049074">
    <property type="entry name" value="ACCA_BT"/>
</dbReference>
<reference evidence="20 21" key="1">
    <citation type="journal article" date="2019" name="BMC Genomics">
        <title>New insights from Opisthorchis felineus genome: update on genomics of the epidemiologically important liver flukes.</title>
        <authorList>
            <person name="Ershov N.I."/>
            <person name="Mordvinov V.A."/>
            <person name="Prokhortchouk E.B."/>
            <person name="Pakharukova M.Y."/>
            <person name="Gunbin K.V."/>
            <person name="Ustyantsev K."/>
            <person name="Genaev M.A."/>
            <person name="Blinov A.G."/>
            <person name="Mazur A."/>
            <person name="Boulygina E."/>
            <person name="Tsygankova S."/>
            <person name="Khrameeva E."/>
            <person name="Chekanov N."/>
            <person name="Fan G."/>
            <person name="Xiao A."/>
            <person name="Zhang H."/>
            <person name="Xu X."/>
            <person name="Yang H."/>
            <person name="Solovyev V."/>
            <person name="Lee S.M."/>
            <person name="Liu X."/>
            <person name="Afonnikov D.A."/>
            <person name="Skryabin K.G."/>
        </authorList>
    </citation>
    <scope>NUCLEOTIDE SEQUENCE [LARGE SCALE GENOMIC DNA]</scope>
    <source>
        <strain evidence="20">AK-0245</strain>
        <tissue evidence="20">Whole organism</tissue>
    </source>
</reference>
<dbReference type="InterPro" id="IPR011761">
    <property type="entry name" value="ATP-grasp"/>
</dbReference>
<dbReference type="InterPro" id="IPR011762">
    <property type="entry name" value="COA_CT_N"/>
</dbReference>
<dbReference type="InterPro" id="IPR011053">
    <property type="entry name" value="Single_hybrid_motif"/>
</dbReference>